<dbReference type="InterPro" id="IPR051472">
    <property type="entry name" value="T3SS_Stator/FliH"/>
</dbReference>
<protein>
    <recommendedName>
        <fullName evidence="4">Flagellar assembly protein FliH</fullName>
    </recommendedName>
</protein>
<keyword evidence="13" id="KW-1185">Reference proteome</keyword>
<organism evidence="12 13">
    <name type="scientific">Comamonas terrigena</name>
    <dbReference type="NCBI Taxonomy" id="32013"/>
    <lineage>
        <taxon>Bacteria</taxon>
        <taxon>Pseudomonadati</taxon>
        <taxon>Pseudomonadota</taxon>
        <taxon>Betaproteobacteria</taxon>
        <taxon>Burkholderiales</taxon>
        <taxon>Comamonadaceae</taxon>
        <taxon>Comamonas</taxon>
    </lineage>
</organism>
<evidence type="ECO:0000256" key="7">
    <source>
        <dbReference type="ARBA" id="ARBA00022795"/>
    </source>
</evidence>
<evidence type="ECO:0000259" key="11">
    <source>
        <dbReference type="Pfam" id="PF02108"/>
    </source>
</evidence>
<evidence type="ECO:0000256" key="4">
    <source>
        <dbReference type="ARBA" id="ARBA00016507"/>
    </source>
</evidence>
<dbReference type="PANTHER" id="PTHR34982">
    <property type="entry name" value="YOP PROTEINS TRANSLOCATION PROTEIN L"/>
    <property type="match status" value="1"/>
</dbReference>
<dbReference type="GO" id="GO:0015031">
    <property type="term" value="P:protein transport"/>
    <property type="evidence" value="ECO:0007669"/>
    <property type="project" value="UniProtKB-KW"/>
</dbReference>
<proteinExistence type="inferred from homology"/>
<keyword evidence="6" id="KW-0963">Cytoplasm</keyword>
<comment type="similarity">
    <text evidence="3">Belongs to the FliH family.</text>
</comment>
<dbReference type="InterPro" id="IPR018035">
    <property type="entry name" value="Flagellar_FliH/T3SS_HrpE"/>
</dbReference>
<sequence>MTSSTHHYARFIPSEEIDAQSVRHWQFGDVQKSAPGAALQPLHELATLTDLLPPPAPQGIAAQALAEDAVVAEEENAVQLREEEVHAQLEQARQESHDAGYEAGMQAGHGLGLEEGKQQAGAEWQHRFDDYMAQQGRQAAEQLQALLQAAQRDVQGMQQHMAPDVLQLACDIARQVVRQELRSNPQALLPVVREALDMMSAESKPATVRLNPQDWERLQEPLKAAHPQPKIEWLADASVKPGDCLVESAGAQVDGSLERRWQRAVAALGLVSTWYDGAPAHGQ</sequence>
<evidence type="ECO:0000256" key="3">
    <source>
        <dbReference type="ARBA" id="ARBA00006602"/>
    </source>
</evidence>
<dbReference type="GeneID" id="80799955"/>
<keyword evidence="7" id="KW-1005">Bacterial flagellum biogenesis</keyword>
<dbReference type="STRING" id="1219032.GCA_001515545_04033"/>
<evidence type="ECO:0000313" key="13">
    <source>
        <dbReference type="Proteomes" id="UP000220246"/>
    </source>
</evidence>
<dbReference type="OrthoDB" id="5296952at2"/>
<evidence type="ECO:0000256" key="10">
    <source>
        <dbReference type="SAM" id="Coils"/>
    </source>
</evidence>
<dbReference type="Pfam" id="PF02108">
    <property type="entry name" value="FliH"/>
    <property type="match status" value="1"/>
</dbReference>
<dbReference type="AlphaFoldDB" id="A0A2A7US44"/>
<reference evidence="13" key="1">
    <citation type="submission" date="2017-09" db="EMBL/GenBank/DDBJ databases">
        <title>FDA dAtabase for Regulatory Grade micrObial Sequences (FDA-ARGOS): Supporting development and validation of Infectious Disease Dx tests.</title>
        <authorList>
            <person name="Minogue T."/>
            <person name="Wolcott M."/>
            <person name="Wasieloski L."/>
            <person name="Aguilar W."/>
            <person name="Moore D."/>
            <person name="Tallon L."/>
            <person name="Sadzewicz L."/>
            <person name="Ott S."/>
            <person name="Zhao X."/>
            <person name="Nagaraj S."/>
            <person name="Vavikolanu K."/>
            <person name="Aluvathingal J."/>
            <person name="Nadendla S."/>
            <person name="Sichtig H."/>
        </authorList>
    </citation>
    <scope>NUCLEOTIDE SEQUENCE [LARGE SCALE GENOMIC DNA]</scope>
    <source>
        <strain evidence="13">FDAARGOS_394</strain>
    </source>
</reference>
<keyword evidence="5" id="KW-0813">Transport</keyword>
<dbReference type="GO" id="GO:0071973">
    <property type="term" value="P:bacterial-type flagellum-dependent cell motility"/>
    <property type="evidence" value="ECO:0007669"/>
    <property type="project" value="InterPro"/>
</dbReference>
<keyword evidence="12" id="KW-0969">Cilium</keyword>
<feature type="domain" description="Flagellar assembly protein FliH/Type III secretion system HrpE" evidence="11">
    <location>
        <begin position="138"/>
        <end position="263"/>
    </location>
</feature>
<evidence type="ECO:0000256" key="8">
    <source>
        <dbReference type="ARBA" id="ARBA00022927"/>
    </source>
</evidence>
<keyword evidence="12" id="KW-0966">Cell projection</keyword>
<dbReference type="InterPro" id="IPR000563">
    <property type="entry name" value="Flag_FliH"/>
</dbReference>
<dbReference type="GO" id="GO:0003774">
    <property type="term" value="F:cytoskeletal motor activity"/>
    <property type="evidence" value="ECO:0007669"/>
    <property type="project" value="InterPro"/>
</dbReference>
<evidence type="ECO:0000313" key="12">
    <source>
        <dbReference type="EMBL" id="PEH88064.1"/>
    </source>
</evidence>
<accession>A0A2A7US44</accession>
<gene>
    <name evidence="12" type="ORF">CRM82_05035</name>
</gene>
<evidence type="ECO:0000256" key="5">
    <source>
        <dbReference type="ARBA" id="ARBA00022448"/>
    </source>
</evidence>
<name>A0A2A7US44_COMTR</name>
<dbReference type="GO" id="GO:0044781">
    <property type="term" value="P:bacterial-type flagellum organization"/>
    <property type="evidence" value="ECO:0007669"/>
    <property type="project" value="UniProtKB-KW"/>
</dbReference>
<evidence type="ECO:0000256" key="6">
    <source>
        <dbReference type="ARBA" id="ARBA00022490"/>
    </source>
</evidence>
<evidence type="ECO:0000256" key="2">
    <source>
        <dbReference type="ARBA" id="ARBA00004496"/>
    </source>
</evidence>
<keyword evidence="8" id="KW-0653">Protein transport</keyword>
<dbReference type="EMBL" id="PDEA01000001">
    <property type="protein sequence ID" value="PEH88064.1"/>
    <property type="molecule type" value="Genomic_DNA"/>
</dbReference>
<comment type="subcellular location">
    <subcellularLocation>
        <location evidence="2">Cytoplasm</location>
    </subcellularLocation>
</comment>
<evidence type="ECO:0000256" key="9">
    <source>
        <dbReference type="ARBA" id="ARBA00023225"/>
    </source>
</evidence>
<keyword evidence="9" id="KW-1006">Bacterial flagellum protein export</keyword>
<comment type="caution">
    <text evidence="12">The sequence shown here is derived from an EMBL/GenBank/DDBJ whole genome shotgun (WGS) entry which is preliminary data.</text>
</comment>
<keyword evidence="10" id="KW-0175">Coiled coil</keyword>
<dbReference type="PANTHER" id="PTHR34982:SF1">
    <property type="entry name" value="FLAGELLAR ASSEMBLY PROTEIN FLIH"/>
    <property type="match status" value="1"/>
</dbReference>
<dbReference type="GO" id="GO:0009288">
    <property type="term" value="C:bacterial-type flagellum"/>
    <property type="evidence" value="ECO:0007669"/>
    <property type="project" value="InterPro"/>
</dbReference>
<dbReference type="GO" id="GO:0005829">
    <property type="term" value="C:cytosol"/>
    <property type="evidence" value="ECO:0007669"/>
    <property type="project" value="TreeGrafter"/>
</dbReference>
<comment type="function">
    <text evidence="1">Needed for flagellar regrowth and assembly.</text>
</comment>
<keyword evidence="12" id="KW-0282">Flagellum</keyword>
<dbReference type="PRINTS" id="PR01003">
    <property type="entry name" value="FLGFLIH"/>
</dbReference>
<evidence type="ECO:0000256" key="1">
    <source>
        <dbReference type="ARBA" id="ARBA00003041"/>
    </source>
</evidence>
<feature type="coiled-coil region" evidence="10">
    <location>
        <begin position="133"/>
        <end position="160"/>
    </location>
</feature>
<dbReference type="Proteomes" id="UP000220246">
    <property type="component" value="Unassembled WGS sequence"/>
</dbReference>
<dbReference type="RefSeq" id="WP_066541762.1">
    <property type="nucleotide sequence ID" value="NZ_PDEA01000001.1"/>
</dbReference>